<dbReference type="AlphaFoldDB" id="A0A6J3M4T4"/>
<accession>A0A6J3M4T4</accession>
<reference evidence="2" key="3">
    <citation type="submission" date="2025-08" db="UniProtKB">
        <authorList>
            <consortium name="RefSeq"/>
        </authorList>
    </citation>
    <scope>IDENTIFICATION</scope>
    <source>
        <strain evidence="2">CBS 342.82</strain>
    </source>
</reference>
<dbReference type="OrthoDB" id="407298at2759"/>
<protein>
    <submittedName>
        <fullName evidence="2">Uncharacterized protein</fullName>
    </submittedName>
</protein>
<reference evidence="2" key="1">
    <citation type="submission" date="2020-01" db="EMBL/GenBank/DDBJ databases">
        <authorList>
            <consortium name="DOE Joint Genome Institute"/>
            <person name="Haridas S."/>
            <person name="Albert R."/>
            <person name="Binder M."/>
            <person name="Bloem J."/>
            <person name="Labutti K."/>
            <person name="Salamov A."/>
            <person name="Andreopoulos B."/>
            <person name="Baker S.E."/>
            <person name="Barry K."/>
            <person name="Bills G."/>
            <person name="Bluhm B.H."/>
            <person name="Cannon C."/>
            <person name="Castanera R."/>
            <person name="Culley D.E."/>
            <person name="Daum C."/>
            <person name="Ezra D."/>
            <person name="Gonzalez J.B."/>
            <person name="Henrissat B."/>
            <person name="Kuo A."/>
            <person name="Liang C."/>
            <person name="Lipzen A."/>
            <person name="Lutzoni F."/>
            <person name="Magnuson J."/>
            <person name="Mondo S."/>
            <person name="Nolan M."/>
            <person name="Ohm R."/>
            <person name="Pangilinan J."/>
            <person name="Park H.-J."/>
            <person name="Ramirez L."/>
            <person name="Alfaro M."/>
            <person name="Sun H."/>
            <person name="Tritt A."/>
            <person name="Yoshinaga Y."/>
            <person name="Zwiers L.-H."/>
            <person name="Turgeon B.G."/>
            <person name="Goodwin S.B."/>
            <person name="Spatafora J.W."/>
            <person name="Crous P.W."/>
            <person name="Grigoriev I.V."/>
        </authorList>
    </citation>
    <scope>NUCLEOTIDE SEQUENCE</scope>
    <source>
        <strain evidence="2">CBS 342.82</strain>
    </source>
</reference>
<dbReference type="Proteomes" id="UP000504637">
    <property type="component" value="Unplaced"/>
</dbReference>
<organism evidence="2">
    <name type="scientific">Dissoconium aciculare CBS 342.82</name>
    <dbReference type="NCBI Taxonomy" id="1314786"/>
    <lineage>
        <taxon>Eukaryota</taxon>
        <taxon>Fungi</taxon>
        <taxon>Dikarya</taxon>
        <taxon>Ascomycota</taxon>
        <taxon>Pezizomycotina</taxon>
        <taxon>Dothideomycetes</taxon>
        <taxon>Dothideomycetidae</taxon>
        <taxon>Mycosphaerellales</taxon>
        <taxon>Dissoconiaceae</taxon>
        <taxon>Dissoconium</taxon>
    </lineage>
</organism>
<feature type="non-terminal residue" evidence="2">
    <location>
        <position position="1"/>
    </location>
</feature>
<proteinExistence type="predicted"/>
<evidence type="ECO:0000313" key="2">
    <source>
        <dbReference type="RefSeq" id="XP_033460077.1"/>
    </source>
</evidence>
<dbReference type="RefSeq" id="XP_033460077.1">
    <property type="nucleotide sequence ID" value="XM_033600435.1"/>
</dbReference>
<feature type="non-terminal residue" evidence="2">
    <location>
        <position position="98"/>
    </location>
</feature>
<name>A0A6J3M4T4_9PEZI</name>
<reference evidence="2" key="2">
    <citation type="submission" date="2020-04" db="EMBL/GenBank/DDBJ databases">
        <authorList>
            <consortium name="NCBI Genome Project"/>
        </authorList>
    </citation>
    <scope>NUCLEOTIDE SEQUENCE</scope>
    <source>
        <strain evidence="2">CBS 342.82</strain>
    </source>
</reference>
<gene>
    <name evidence="2" type="ORF">K489DRAFT_301685</name>
</gene>
<keyword evidence="1" id="KW-1185">Reference proteome</keyword>
<evidence type="ECO:0000313" key="1">
    <source>
        <dbReference type="Proteomes" id="UP000504637"/>
    </source>
</evidence>
<sequence length="98" mass="10176">ARIGGNLNGVNTFAGVDLGDLTGGVFNTTHLLDPKGVNTACFIAGLTLALVPHTLDVVVSELSAITNILNKFVQPVLGDLSCATINKYDQTAFNKFAG</sequence>
<dbReference type="GeneID" id="54358235"/>